<feature type="domain" description="ABC transmembrane type-2" evidence="7">
    <location>
        <begin position="21"/>
        <end position="249"/>
    </location>
</feature>
<feature type="transmembrane region" description="Helical" evidence="6">
    <location>
        <begin position="214"/>
        <end position="242"/>
    </location>
</feature>
<dbReference type="Proteomes" id="UP000184440">
    <property type="component" value="Unassembled WGS sequence"/>
</dbReference>
<keyword evidence="9" id="KW-1185">Reference proteome</keyword>
<name>A0A1M7TZ43_9ACTN</name>
<dbReference type="PROSITE" id="PS51012">
    <property type="entry name" value="ABC_TM2"/>
    <property type="match status" value="1"/>
</dbReference>
<keyword evidence="4 6" id="KW-0472">Membrane</keyword>
<keyword evidence="6" id="KW-1003">Cell membrane</keyword>
<feature type="transmembrane region" description="Helical" evidence="6">
    <location>
        <begin position="167"/>
        <end position="194"/>
    </location>
</feature>
<evidence type="ECO:0000256" key="6">
    <source>
        <dbReference type="RuleBase" id="RU361157"/>
    </source>
</evidence>
<dbReference type="InterPro" id="IPR047817">
    <property type="entry name" value="ABC2_TM_bact-type"/>
</dbReference>
<protein>
    <recommendedName>
        <fullName evidence="6">Transport permease protein</fullName>
    </recommendedName>
</protein>
<evidence type="ECO:0000313" key="8">
    <source>
        <dbReference type="EMBL" id="SHN75989.1"/>
    </source>
</evidence>
<keyword evidence="2 6" id="KW-0812">Transmembrane</keyword>
<gene>
    <name evidence="8" type="ORF">SAMN05443668_107430</name>
</gene>
<evidence type="ECO:0000256" key="1">
    <source>
        <dbReference type="ARBA" id="ARBA00004141"/>
    </source>
</evidence>
<keyword evidence="3 6" id="KW-1133">Transmembrane helix</keyword>
<evidence type="ECO:0000259" key="7">
    <source>
        <dbReference type="PROSITE" id="PS51012"/>
    </source>
</evidence>
<dbReference type="OrthoDB" id="9255971at2"/>
<dbReference type="GO" id="GO:0046677">
    <property type="term" value="P:response to antibiotic"/>
    <property type="evidence" value="ECO:0007669"/>
    <property type="project" value="UniProtKB-KW"/>
</dbReference>
<dbReference type="AlphaFoldDB" id="A0A1M7TZ43"/>
<keyword evidence="5" id="KW-0046">Antibiotic resistance</keyword>
<keyword evidence="6" id="KW-0813">Transport</keyword>
<feature type="transmembrane region" description="Helical" evidence="6">
    <location>
        <begin position="101"/>
        <end position="127"/>
    </location>
</feature>
<comment type="subcellular location">
    <subcellularLocation>
        <location evidence="6">Cell membrane</location>
        <topology evidence="6">Multi-pass membrane protein</topology>
    </subcellularLocation>
    <subcellularLocation>
        <location evidence="1">Membrane</location>
        <topology evidence="1">Multi-pass membrane protein</topology>
    </subcellularLocation>
</comment>
<dbReference type="PIRSF" id="PIRSF006648">
    <property type="entry name" value="DrrB"/>
    <property type="match status" value="1"/>
</dbReference>
<dbReference type="InterPro" id="IPR013525">
    <property type="entry name" value="ABC2_TM"/>
</dbReference>
<organism evidence="8 9">
    <name type="scientific">Cryptosporangium aurantiacum</name>
    <dbReference type="NCBI Taxonomy" id="134849"/>
    <lineage>
        <taxon>Bacteria</taxon>
        <taxon>Bacillati</taxon>
        <taxon>Actinomycetota</taxon>
        <taxon>Actinomycetes</taxon>
        <taxon>Cryptosporangiales</taxon>
        <taxon>Cryptosporangiaceae</taxon>
        <taxon>Cryptosporangium</taxon>
    </lineage>
</organism>
<feature type="transmembrane region" description="Helical" evidence="6">
    <location>
        <begin position="21"/>
        <end position="38"/>
    </location>
</feature>
<dbReference type="EMBL" id="FRCS01000007">
    <property type="protein sequence ID" value="SHN75989.1"/>
    <property type="molecule type" value="Genomic_DNA"/>
</dbReference>
<evidence type="ECO:0000256" key="2">
    <source>
        <dbReference type="ARBA" id="ARBA00022692"/>
    </source>
</evidence>
<dbReference type="InterPro" id="IPR000412">
    <property type="entry name" value="ABC_2_transport"/>
</dbReference>
<evidence type="ECO:0000256" key="4">
    <source>
        <dbReference type="ARBA" id="ARBA00023136"/>
    </source>
</evidence>
<comment type="similarity">
    <text evidence="6">Belongs to the ABC-2 integral membrane protein family.</text>
</comment>
<dbReference type="STRING" id="134849.SAMN05443668_107430"/>
<evidence type="ECO:0000256" key="5">
    <source>
        <dbReference type="ARBA" id="ARBA00023251"/>
    </source>
</evidence>
<feature type="transmembrane region" description="Helical" evidence="6">
    <location>
        <begin position="133"/>
        <end position="160"/>
    </location>
</feature>
<evidence type="ECO:0000313" key="9">
    <source>
        <dbReference type="Proteomes" id="UP000184440"/>
    </source>
</evidence>
<feature type="transmembrane region" description="Helical" evidence="6">
    <location>
        <begin position="58"/>
        <end position="80"/>
    </location>
</feature>
<dbReference type="GO" id="GO:0140359">
    <property type="term" value="F:ABC-type transporter activity"/>
    <property type="evidence" value="ECO:0007669"/>
    <property type="project" value="InterPro"/>
</dbReference>
<evidence type="ECO:0000256" key="3">
    <source>
        <dbReference type="ARBA" id="ARBA00022989"/>
    </source>
</evidence>
<reference evidence="8 9" key="1">
    <citation type="submission" date="2016-11" db="EMBL/GenBank/DDBJ databases">
        <authorList>
            <person name="Jaros S."/>
            <person name="Januszkiewicz K."/>
            <person name="Wedrychowicz H."/>
        </authorList>
    </citation>
    <scope>NUCLEOTIDE SEQUENCE [LARGE SCALE GENOMIC DNA]</scope>
    <source>
        <strain evidence="8 9">DSM 46144</strain>
    </source>
</reference>
<proteinExistence type="inferred from homology"/>
<dbReference type="InterPro" id="IPR051784">
    <property type="entry name" value="Nod_factor_ABC_transporter"/>
</dbReference>
<accession>A0A1M7TZ43</accession>
<dbReference type="Pfam" id="PF01061">
    <property type="entry name" value="ABC2_membrane"/>
    <property type="match status" value="1"/>
</dbReference>
<dbReference type="GO" id="GO:0043190">
    <property type="term" value="C:ATP-binding cassette (ABC) transporter complex"/>
    <property type="evidence" value="ECO:0007669"/>
    <property type="project" value="InterPro"/>
</dbReference>
<dbReference type="PANTHER" id="PTHR43229">
    <property type="entry name" value="NODULATION PROTEIN J"/>
    <property type="match status" value="1"/>
</dbReference>
<dbReference type="PANTHER" id="PTHR43229:SF3">
    <property type="entry name" value="ABC-TYPE MULTIDRUG TRANSPORT SYSTEM, PERMEASE COMPONENT"/>
    <property type="match status" value="1"/>
</dbReference>
<dbReference type="RefSeq" id="WP_073260203.1">
    <property type="nucleotide sequence ID" value="NZ_FRCS01000007.1"/>
</dbReference>
<sequence>MILHIGLLWRRALLETLRQPVWVLTGLTAPLLYLALFAPLLDRLAGGPGFSRGSVLDVFLPGILCLMAFGAGMGAGWVVIAEAQTGVVERLRSTPASRFALVAGAMLRDVVAFLVPAALVVAVAVPFGYSPDAAGLALLLLLLALVTAATSAWSAALGLLIGDVGGLAAVVTGLQLPLTLLAGVLLPLSLAPGWLRGLAHVDPLYYAVEAARDLSAGTIGTATVAVGFAVTGALAVVTIGWATRTYRAARM</sequence>